<comment type="subcellular location">
    <subcellularLocation>
        <location evidence="6">Cytoplasm</location>
    </subcellularLocation>
</comment>
<dbReference type="SUPFAM" id="SSF75625">
    <property type="entry name" value="YebC-like"/>
    <property type="match status" value="1"/>
</dbReference>
<organism evidence="9 10">
    <name type="scientific">Pseudidiomarina atlantica</name>
    <dbReference type="NCBI Taxonomy" id="1517416"/>
    <lineage>
        <taxon>Bacteria</taxon>
        <taxon>Pseudomonadati</taxon>
        <taxon>Pseudomonadota</taxon>
        <taxon>Gammaproteobacteria</taxon>
        <taxon>Alteromonadales</taxon>
        <taxon>Idiomarinaceae</taxon>
        <taxon>Pseudidiomarina</taxon>
    </lineage>
</organism>
<dbReference type="InterPro" id="IPR017856">
    <property type="entry name" value="Integrase-like_N"/>
</dbReference>
<proteinExistence type="inferred from homology"/>
<evidence type="ECO:0000256" key="1">
    <source>
        <dbReference type="ARBA" id="ARBA00008724"/>
    </source>
</evidence>
<comment type="caution">
    <text evidence="9">The sequence shown here is derived from an EMBL/GenBank/DDBJ whole genome shotgun (WGS) entry which is preliminary data.</text>
</comment>
<dbReference type="Gene3D" id="1.10.10.200">
    <property type="match status" value="1"/>
</dbReference>
<feature type="domain" description="TACO1/YebC-like N-terminal" evidence="8">
    <location>
        <begin position="5"/>
        <end position="76"/>
    </location>
</feature>
<keyword evidence="5 6" id="KW-0804">Transcription</keyword>
<dbReference type="HAMAP" id="MF_00693">
    <property type="entry name" value="Transcrip_reg_TACO1"/>
    <property type="match status" value="1"/>
</dbReference>
<dbReference type="NCBIfam" id="NF001030">
    <property type="entry name" value="PRK00110.1"/>
    <property type="match status" value="1"/>
</dbReference>
<dbReference type="FunFam" id="3.30.70.980:FF:000002">
    <property type="entry name" value="Probable transcriptional regulatory protein YebC"/>
    <property type="match status" value="1"/>
</dbReference>
<dbReference type="eggNOG" id="COG0217">
    <property type="taxonomic scope" value="Bacteria"/>
</dbReference>
<dbReference type="NCBIfam" id="TIGR01033">
    <property type="entry name" value="YebC/PmpR family DNA-binding transcriptional regulator"/>
    <property type="match status" value="1"/>
</dbReference>
<dbReference type="GO" id="GO:0005829">
    <property type="term" value="C:cytosol"/>
    <property type="evidence" value="ECO:0007669"/>
    <property type="project" value="TreeGrafter"/>
</dbReference>
<reference evidence="9 10" key="1">
    <citation type="submission" date="2014-06" db="EMBL/GenBank/DDBJ databases">
        <title>Draft genome sequence of Idiomarina sp. MCCC 1A10513.</title>
        <authorList>
            <person name="Du J."/>
            <person name="Lai Q."/>
            <person name="Shao Z."/>
        </authorList>
    </citation>
    <scope>NUCLEOTIDE SEQUENCE [LARGE SCALE GENOMIC DNA]</scope>
    <source>
        <strain evidence="9 10">MCCC 1A10513</strain>
    </source>
</reference>
<dbReference type="STRING" id="1517416.IDAT_09870"/>
<keyword evidence="2 6" id="KW-0963">Cytoplasm</keyword>
<name>A0A094J6T9_9GAMM</name>
<evidence type="ECO:0000259" key="7">
    <source>
        <dbReference type="Pfam" id="PF01709"/>
    </source>
</evidence>
<keyword evidence="3 6" id="KW-0805">Transcription regulation</keyword>
<evidence type="ECO:0000259" key="8">
    <source>
        <dbReference type="Pfam" id="PF20772"/>
    </source>
</evidence>
<dbReference type="AlphaFoldDB" id="A0A094J6T9"/>
<evidence type="ECO:0000256" key="5">
    <source>
        <dbReference type="ARBA" id="ARBA00023163"/>
    </source>
</evidence>
<evidence type="ECO:0000313" key="10">
    <source>
        <dbReference type="Proteomes" id="UP000053718"/>
    </source>
</evidence>
<dbReference type="NCBIfam" id="NF009044">
    <property type="entry name" value="PRK12378.1"/>
    <property type="match status" value="1"/>
</dbReference>
<dbReference type="InterPro" id="IPR048300">
    <property type="entry name" value="TACO1_YebC-like_2nd/3rd_dom"/>
</dbReference>
<dbReference type="Pfam" id="PF20772">
    <property type="entry name" value="TACO1_YebC_N"/>
    <property type="match status" value="1"/>
</dbReference>
<dbReference type="InterPro" id="IPR029072">
    <property type="entry name" value="YebC-like"/>
</dbReference>
<sequence length="249" mass="27018">MAGHSKWANIRHRKAAQDAKRGKIFTRLIREIVVAAREGGGDPETNPRLRAAIDKALANNMKKDTIDTAIKRGSGGLEGDNVEELTYEGYGPGGVAILLETMTDNRNRTVSEVRFAFSKNGGNLGTDGSVAYLFHKRGVLSFSPEHDEDALMAAALEAGAEDFVSNDDGSFDVYTTPDSFGRVKDALLAADLTPDHAEVGLLPDTRSPLAEEDAEKFLKLIDALEELDDVQEVYHNADIADDVLERLSS</sequence>
<dbReference type="OrthoDB" id="9781053at2"/>
<evidence type="ECO:0000256" key="3">
    <source>
        <dbReference type="ARBA" id="ARBA00023015"/>
    </source>
</evidence>
<evidence type="ECO:0000256" key="4">
    <source>
        <dbReference type="ARBA" id="ARBA00023125"/>
    </source>
</evidence>
<dbReference type="Proteomes" id="UP000053718">
    <property type="component" value="Unassembled WGS sequence"/>
</dbReference>
<evidence type="ECO:0000256" key="6">
    <source>
        <dbReference type="HAMAP-Rule" id="MF_00693"/>
    </source>
</evidence>
<feature type="domain" description="TACO1/YebC-like second and third" evidence="7">
    <location>
        <begin position="83"/>
        <end position="237"/>
    </location>
</feature>
<dbReference type="PANTHER" id="PTHR12532">
    <property type="entry name" value="TRANSLATIONAL ACTIVATOR OF CYTOCHROME C OXIDASE 1"/>
    <property type="match status" value="1"/>
</dbReference>
<dbReference type="PANTHER" id="PTHR12532:SF6">
    <property type="entry name" value="TRANSCRIPTIONAL REGULATORY PROTEIN YEBC-RELATED"/>
    <property type="match status" value="1"/>
</dbReference>
<protein>
    <recommendedName>
        <fullName evidence="6">Probable transcriptional regulatory protein IDAT_09870</fullName>
    </recommendedName>
</protein>
<dbReference type="Pfam" id="PF01709">
    <property type="entry name" value="Transcrip_reg"/>
    <property type="match status" value="1"/>
</dbReference>
<dbReference type="InterPro" id="IPR002876">
    <property type="entry name" value="Transcrip_reg_TACO1-like"/>
</dbReference>
<dbReference type="InterPro" id="IPR026564">
    <property type="entry name" value="Transcrip_reg_TACO1-like_dom3"/>
</dbReference>
<evidence type="ECO:0000313" key="9">
    <source>
        <dbReference type="EMBL" id="KFZ28301.1"/>
    </source>
</evidence>
<evidence type="ECO:0000256" key="2">
    <source>
        <dbReference type="ARBA" id="ARBA00022490"/>
    </source>
</evidence>
<dbReference type="EMBL" id="JPIN01000009">
    <property type="protein sequence ID" value="KFZ28301.1"/>
    <property type="molecule type" value="Genomic_DNA"/>
</dbReference>
<keyword evidence="10" id="KW-1185">Reference proteome</keyword>
<dbReference type="FunFam" id="1.10.10.200:FF:000001">
    <property type="entry name" value="Probable transcriptional regulatory protein YebC"/>
    <property type="match status" value="1"/>
</dbReference>
<accession>A0A094J6T9</accession>
<gene>
    <name evidence="9" type="ORF">IDAT_09870</name>
</gene>
<dbReference type="RefSeq" id="WP_034733265.1">
    <property type="nucleotide sequence ID" value="NZ_JPIN01000009.1"/>
</dbReference>
<keyword evidence="4 6" id="KW-0238">DNA-binding</keyword>
<comment type="similarity">
    <text evidence="1 6">Belongs to the TACO1 family.</text>
</comment>
<dbReference type="InterPro" id="IPR049083">
    <property type="entry name" value="TACO1_YebC_N"/>
</dbReference>
<dbReference type="GO" id="GO:0003677">
    <property type="term" value="F:DNA binding"/>
    <property type="evidence" value="ECO:0007669"/>
    <property type="project" value="UniProtKB-UniRule"/>
</dbReference>
<dbReference type="Gene3D" id="3.30.70.980">
    <property type="match status" value="2"/>
</dbReference>
<dbReference type="GO" id="GO:0006355">
    <property type="term" value="P:regulation of DNA-templated transcription"/>
    <property type="evidence" value="ECO:0007669"/>
    <property type="project" value="UniProtKB-UniRule"/>
</dbReference>